<keyword evidence="3" id="KW-0963">Cytoplasm</keyword>
<dbReference type="InterPro" id="IPR001353">
    <property type="entry name" value="Proteasome_sua/b"/>
</dbReference>
<feature type="compositionally biased region" description="Pro residues" evidence="7">
    <location>
        <begin position="253"/>
        <end position="263"/>
    </location>
</feature>
<feature type="region of interest" description="Disordered" evidence="7">
    <location>
        <begin position="241"/>
        <end position="271"/>
    </location>
</feature>
<feature type="compositionally biased region" description="Low complexity" evidence="7">
    <location>
        <begin position="242"/>
        <end position="252"/>
    </location>
</feature>
<dbReference type="GO" id="GO:0005737">
    <property type="term" value="C:cytoplasm"/>
    <property type="evidence" value="ECO:0007669"/>
    <property type="project" value="UniProtKB-SubCell"/>
</dbReference>
<evidence type="ECO:0000256" key="1">
    <source>
        <dbReference type="ARBA" id="ARBA00004123"/>
    </source>
</evidence>
<keyword evidence="10" id="KW-1185">Reference proteome</keyword>
<protein>
    <recommendedName>
        <fullName evidence="8">Proteasome alpha-type subunits domain-containing protein</fullName>
    </recommendedName>
</protein>
<dbReference type="GO" id="GO:0005634">
    <property type="term" value="C:nucleus"/>
    <property type="evidence" value="ECO:0007669"/>
    <property type="project" value="UniProtKB-SubCell"/>
</dbReference>
<dbReference type="Pfam" id="PF10584">
    <property type="entry name" value="Proteasome_A_N"/>
    <property type="match status" value="1"/>
</dbReference>
<name>A0AB34JZS9_PRYPA</name>
<dbReference type="NCBIfam" id="NF003075">
    <property type="entry name" value="PRK03996.1"/>
    <property type="match status" value="1"/>
</dbReference>
<dbReference type="Pfam" id="PF00227">
    <property type="entry name" value="Proteasome"/>
    <property type="match status" value="1"/>
</dbReference>
<dbReference type="InterPro" id="IPR023332">
    <property type="entry name" value="Proteasome_alpha-type"/>
</dbReference>
<dbReference type="SMART" id="SM00948">
    <property type="entry name" value="Proteasome_A_N"/>
    <property type="match status" value="1"/>
</dbReference>
<dbReference type="CDD" id="cd03749">
    <property type="entry name" value="proteasome_alpha_type_1"/>
    <property type="match status" value="1"/>
</dbReference>
<dbReference type="InterPro" id="IPR035144">
    <property type="entry name" value="Proteasome_alpha1"/>
</dbReference>
<feature type="domain" description="Proteasome alpha-type subunits" evidence="8">
    <location>
        <begin position="6"/>
        <end position="28"/>
    </location>
</feature>
<dbReference type="AlphaFoldDB" id="A0AB34JZS9"/>
<dbReference type="Proteomes" id="UP001515480">
    <property type="component" value="Unassembled WGS sequence"/>
</dbReference>
<proteinExistence type="inferred from homology"/>
<gene>
    <name evidence="9" type="ORF">AB1Y20_015316</name>
</gene>
<dbReference type="GO" id="GO:0019773">
    <property type="term" value="C:proteasome core complex, alpha-subunit complex"/>
    <property type="evidence" value="ECO:0007669"/>
    <property type="project" value="UniProtKB-UniRule"/>
</dbReference>
<evidence type="ECO:0000256" key="7">
    <source>
        <dbReference type="SAM" id="MobiDB-lite"/>
    </source>
</evidence>
<evidence type="ECO:0000256" key="2">
    <source>
        <dbReference type="ARBA" id="ARBA00004496"/>
    </source>
</evidence>
<evidence type="ECO:0000256" key="3">
    <source>
        <dbReference type="ARBA" id="ARBA00022490"/>
    </source>
</evidence>
<comment type="caution">
    <text evidence="9">The sequence shown here is derived from an EMBL/GenBank/DDBJ whole genome shotgun (WGS) entry which is preliminary data.</text>
</comment>
<dbReference type="InterPro" id="IPR000426">
    <property type="entry name" value="Proteasome_asu_N"/>
</dbReference>
<dbReference type="EMBL" id="JBGBPQ010000003">
    <property type="protein sequence ID" value="KAL1526612.1"/>
    <property type="molecule type" value="Genomic_DNA"/>
</dbReference>
<comment type="similarity">
    <text evidence="6">Belongs to the peptidase T1A family.</text>
</comment>
<sequence>MFRNQYDTDCITWSPAGRIHQIEYAMEAVKQGSAAIGLRSNKFAVVATLKRSSSELSSYQKKIFVIDDNMGIAIAGLVADARVLAKYMRTECINHRYVYDEPMQVNRLVVQVADKAQIGTQRAGSRPFGVGLLVAGADSTGPHLFVTEPSGQYFEYVAMAIGARSQAGRTYLERHFEEFAELSLDELIQHALLALRETLSSGSELTSSNVAVGYVSVDKPFTILEDDTIQGYIDLVKKPDEAPAGDLLSDAPAPAPDPAPDPAPEAMETEG</sequence>
<dbReference type="GO" id="GO:0006511">
    <property type="term" value="P:ubiquitin-dependent protein catabolic process"/>
    <property type="evidence" value="ECO:0007669"/>
    <property type="project" value="InterPro"/>
</dbReference>
<accession>A0AB34JZS9</accession>
<evidence type="ECO:0000313" key="10">
    <source>
        <dbReference type="Proteomes" id="UP001515480"/>
    </source>
</evidence>
<keyword evidence="5" id="KW-0539">Nucleus</keyword>
<keyword evidence="4 6" id="KW-0647">Proteasome</keyword>
<evidence type="ECO:0000256" key="5">
    <source>
        <dbReference type="ARBA" id="ARBA00023242"/>
    </source>
</evidence>
<evidence type="ECO:0000313" key="9">
    <source>
        <dbReference type="EMBL" id="KAL1526612.1"/>
    </source>
</evidence>
<dbReference type="Gene3D" id="3.60.20.10">
    <property type="entry name" value="Glutamine Phosphoribosylpyrophosphate, subunit 1, domain 1"/>
    <property type="match status" value="1"/>
</dbReference>
<dbReference type="PANTHER" id="PTHR11599">
    <property type="entry name" value="PROTEASOME SUBUNIT ALPHA/BETA"/>
    <property type="match status" value="1"/>
</dbReference>
<organism evidence="9 10">
    <name type="scientific">Prymnesium parvum</name>
    <name type="common">Toxic golden alga</name>
    <dbReference type="NCBI Taxonomy" id="97485"/>
    <lineage>
        <taxon>Eukaryota</taxon>
        <taxon>Haptista</taxon>
        <taxon>Haptophyta</taxon>
        <taxon>Prymnesiophyceae</taxon>
        <taxon>Prymnesiales</taxon>
        <taxon>Prymnesiaceae</taxon>
        <taxon>Prymnesium</taxon>
    </lineage>
</organism>
<dbReference type="PROSITE" id="PS51475">
    <property type="entry name" value="PROTEASOME_ALPHA_2"/>
    <property type="match status" value="1"/>
</dbReference>
<dbReference type="InterPro" id="IPR050115">
    <property type="entry name" value="Proteasome_alpha"/>
</dbReference>
<evidence type="ECO:0000259" key="8">
    <source>
        <dbReference type="SMART" id="SM00948"/>
    </source>
</evidence>
<dbReference type="FunFam" id="3.60.20.10:FF:000016">
    <property type="entry name" value="Proteasome subunit alpha type-6"/>
    <property type="match status" value="1"/>
</dbReference>
<reference evidence="9 10" key="1">
    <citation type="journal article" date="2024" name="Science">
        <title>Giant polyketide synthase enzymes in the biosynthesis of giant marine polyether toxins.</title>
        <authorList>
            <person name="Fallon T.R."/>
            <person name="Shende V.V."/>
            <person name="Wierzbicki I.H."/>
            <person name="Pendleton A.L."/>
            <person name="Watervoot N.F."/>
            <person name="Auber R.P."/>
            <person name="Gonzalez D.J."/>
            <person name="Wisecaver J.H."/>
            <person name="Moore B.S."/>
        </authorList>
    </citation>
    <scope>NUCLEOTIDE SEQUENCE [LARGE SCALE GENOMIC DNA]</scope>
    <source>
        <strain evidence="9 10">12B1</strain>
    </source>
</reference>
<comment type="subcellular location">
    <subcellularLocation>
        <location evidence="2">Cytoplasm</location>
    </subcellularLocation>
    <subcellularLocation>
        <location evidence="1">Nucleus</location>
    </subcellularLocation>
</comment>
<evidence type="ECO:0000256" key="6">
    <source>
        <dbReference type="PROSITE-ProRule" id="PRU00808"/>
    </source>
</evidence>
<dbReference type="SUPFAM" id="SSF56235">
    <property type="entry name" value="N-terminal nucleophile aminohydrolases (Ntn hydrolases)"/>
    <property type="match status" value="1"/>
</dbReference>
<dbReference type="InterPro" id="IPR029055">
    <property type="entry name" value="Ntn_hydrolases_N"/>
</dbReference>
<evidence type="ECO:0000256" key="4">
    <source>
        <dbReference type="ARBA" id="ARBA00022942"/>
    </source>
</evidence>